<dbReference type="SUPFAM" id="SSF46689">
    <property type="entry name" value="Homeodomain-like"/>
    <property type="match status" value="1"/>
</dbReference>
<dbReference type="Pfam" id="PF02954">
    <property type="entry name" value="HTH_8"/>
    <property type="match status" value="1"/>
</dbReference>
<accession>A0A7X0IUY6</accession>
<comment type="caution">
    <text evidence="2">The sequence shown here is derived from an EMBL/GenBank/DDBJ whole genome shotgun (WGS) entry which is preliminary data.</text>
</comment>
<dbReference type="AlphaFoldDB" id="A0A7X0IUY6"/>
<protein>
    <recommendedName>
        <fullName evidence="1">DNA binding HTH domain-containing protein</fullName>
    </recommendedName>
</protein>
<dbReference type="RefSeq" id="WP_313206332.1">
    <property type="nucleotide sequence ID" value="NZ_JACHBG010000015.1"/>
</dbReference>
<reference evidence="2 3" key="1">
    <citation type="submission" date="2020-08" db="EMBL/GenBank/DDBJ databases">
        <title>Genomic Encyclopedia of Type Strains, Phase IV (KMG-V): Genome sequencing to study the core and pangenomes of soil and plant-associated prokaryotes.</title>
        <authorList>
            <person name="Whitman W."/>
        </authorList>
    </citation>
    <scope>NUCLEOTIDE SEQUENCE [LARGE SCALE GENOMIC DNA]</scope>
    <source>
        <strain evidence="2 3">SEMIA 4060</strain>
    </source>
</reference>
<feature type="domain" description="DNA binding HTH" evidence="1">
    <location>
        <begin position="127"/>
        <end position="167"/>
    </location>
</feature>
<dbReference type="GO" id="GO:0043565">
    <property type="term" value="F:sequence-specific DNA binding"/>
    <property type="evidence" value="ECO:0007669"/>
    <property type="project" value="InterPro"/>
</dbReference>
<dbReference type="Gene3D" id="1.10.10.60">
    <property type="entry name" value="Homeodomain-like"/>
    <property type="match status" value="1"/>
</dbReference>
<dbReference type="InterPro" id="IPR009057">
    <property type="entry name" value="Homeodomain-like_sf"/>
</dbReference>
<dbReference type="EMBL" id="JACHBG010000015">
    <property type="protein sequence ID" value="MBB6487691.1"/>
    <property type="molecule type" value="Genomic_DNA"/>
</dbReference>
<dbReference type="Proteomes" id="UP000565576">
    <property type="component" value="Unassembled WGS sequence"/>
</dbReference>
<evidence type="ECO:0000259" key="1">
    <source>
        <dbReference type="Pfam" id="PF02954"/>
    </source>
</evidence>
<sequence>MFPPKYRDSAARAASGLKANTLLCALGGRLRSALLADGGVHSVVFVDGSAPHILVRENEAGVLGRVTIDAESGLYVFCELGNDATDIVITTASEDRLLEEIVFRVRDGYPPGQAFDEAVGALVGHTMQDVERKLILQTLHHCKGDPTHTAFMLDMPLVTLCNKLVAYLSETAGELSHWRRTRGLEREAIGCDRGRT</sequence>
<evidence type="ECO:0000313" key="3">
    <source>
        <dbReference type="Proteomes" id="UP000565576"/>
    </source>
</evidence>
<dbReference type="InterPro" id="IPR002197">
    <property type="entry name" value="HTH_Fis"/>
</dbReference>
<evidence type="ECO:0000313" key="2">
    <source>
        <dbReference type="EMBL" id="MBB6487691.1"/>
    </source>
</evidence>
<organism evidence="2 3">
    <name type="scientific">Rhizobium lusitanum</name>
    <dbReference type="NCBI Taxonomy" id="293958"/>
    <lineage>
        <taxon>Bacteria</taxon>
        <taxon>Pseudomonadati</taxon>
        <taxon>Pseudomonadota</taxon>
        <taxon>Alphaproteobacteria</taxon>
        <taxon>Hyphomicrobiales</taxon>
        <taxon>Rhizobiaceae</taxon>
        <taxon>Rhizobium/Agrobacterium group</taxon>
        <taxon>Rhizobium</taxon>
    </lineage>
</organism>
<name>A0A7X0IUY6_9HYPH</name>
<gene>
    <name evidence="2" type="ORF">GGD46_004998</name>
</gene>
<proteinExistence type="predicted"/>